<accession>A0A358E2T5</accession>
<dbReference type="EMBL" id="DONK01000247">
    <property type="protein sequence ID" value="HBU52720.1"/>
    <property type="molecule type" value="Genomic_DNA"/>
</dbReference>
<dbReference type="AlphaFoldDB" id="A0A358E2T5"/>
<comment type="caution">
    <text evidence="1">The sequence shown here is derived from an EMBL/GenBank/DDBJ whole genome shotgun (WGS) entry which is preliminary data.</text>
</comment>
<proteinExistence type="predicted"/>
<protein>
    <submittedName>
        <fullName evidence="1">Uncharacterized protein</fullName>
    </submittedName>
</protein>
<sequence length="67" mass="7336">MGGSEVLGGGVYVLVLNQRTYDQLHIGFGGHVWIALDCAEPVDPPIAVVAGKLLYPWDPLRHYCLFP</sequence>
<name>A0A358E2T5_9ALTE</name>
<evidence type="ECO:0000313" key="2">
    <source>
        <dbReference type="Proteomes" id="UP000264779"/>
    </source>
</evidence>
<evidence type="ECO:0000313" key="1">
    <source>
        <dbReference type="EMBL" id="HBU52720.1"/>
    </source>
</evidence>
<organism evidence="1 2">
    <name type="scientific">Alteromonas australica</name>
    <dbReference type="NCBI Taxonomy" id="589873"/>
    <lineage>
        <taxon>Bacteria</taxon>
        <taxon>Pseudomonadati</taxon>
        <taxon>Pseudomonadota</taxon>
        <taxon>Gammaproteobacteria</taxon>
        <taxon>Alteromonadales</taxon>
        <taxon>Alteromonadaceae</taxon>
        <taxon>Alteromonas/Salinimonas group</taxon>
        <taxon>Alteromonas</taxon>
    </lineage>
</organism>
<reference evidence="1 2" key="1">
    <citation type="journal article" date="2018" name="Nat. Biotechnol.">
        <title>A standardized bacterial taxonomy based on genome phylogeny substantially revises the tree of life.</title>
        <authorList>
            <person name="Parks D.H."/>
            <person name="Chuvochina M."/>
            <person name="Waite D.W."/>
            <person name="Rinke C."/>
            <person name="Skarshewski A."/>
            <person name="Chaumeil P.A."/>
            <person name="Hugenholtz P."/>
        </authorList>
    </citation>
    <scope>NUCLEOTIDE SEQUENCE [LARGE SCALE GENOMIC DNA]</scope>
    <source>
        <strain evidence="1">UBA11621</strain>
    </source>
</reference>
<dbReference type="Proteomes" id="UP000264779">
    <property type="component" value="Unassembled WGS sequence"/>
</dbReference>
<gene>
    <name evidence="1" type="ORF">DEB45_15825</name>
</gene>